<dbReference type="OrthoDB" id="9181810at2"/>
<dbReference type="RefSeq" id="WP_130188108.1">
    <property type="nucleotide sequence ID" value="NZ_CP035913.1"/>
</dbReference>
<dbReference type="KEGG" id="plue:EWM63_20010"/>
<evidence type="ECO:0000256" key="1">
    <source>
        <dbReference type="ARBA" id="ARBA00010296"/>
    </source>
</evidence>
<feature type="chain" id="PRO_5020574930" evidence="7">
    <location>
        <begin position="16"/>
        <end position="40"/>
    </location>
</feature>
<name>A0A4V0Z3X8_9BURK</name>
<keyword evidence="6 8" id="KW-0449">Lipoprotein</keyword>
<dbReference type="Pfam" id="PF08085">
    <property type="entry name" value="Entericidin"/>
    <property type="match status" value="1"/>
</dbReference>
<evidence type="ECO:0000256" key="4">
    <source>
        <dbReference type="ARBA" id="ARBA00023136"/>
    </source>
</evidence>
<keyword evidence="9" id="KW-1185">Reference proteome</keyword>
<dbReference type="GO" id="GO:0016020">
    <property type="term" value="C:membrane"/>
    <property type="evidence" value="ECO:0007669"/>
    <property type="project" value="InterPro"/>
</dbReference>
<accession>A0A4V0Z3X8</accession>
<comment type="similarity">
    <text evidence="1">Belongs to the EcnA/EcnB lipoprotein family.</text>
</comment>
<keyword evidence="3 7" id="KW-0732">Signal</keyword>
<gene>
    <name evidence="8" type="ORF">EWM63_20010</name>
</gene>
<evidence type="ECO:0000256" key="3">
    <source>
        <dbReference type="ARBA" id="ARBA00022729"/>
    </source>
</evidence>
<reference evidence="8 9" key="1">
    <citation type="submission" date="2019-02" db="EMBL/GenBank/DDBJ databases">
        <title>Draft Genome Sequences of Six Type Strains of the Genus Massilia.</title>
        <authorList>
            <person name="Miess H."/>
            <person name="Frediansyhah A."/>
            <person name="Gross H."/>
        </authorList>
    </citation>
    <scope>NUCLEOTIDE SEQUENCE [LARGE SCALE GENOMIC DNA]</scope>
    <source>
        <strain evidence="8 9">DSM 17473</strain>
    </source>
</reference>
<keyword evidence="4" id="KW-0472">Membrane</keyword>
<evidence type="ECO:0000256" key="6">
    <source>
        <dbReference type="ARBA" id="ARBA00023288"/>
    </source>
</evidence>
<organism evidence="8 9">
    <name type="scientific">Pseudoduganella lutea</name>
    <dbReference type="NCBI Taxonomy" id="321985"/>
    <lineage>
        <taxon>Bacteria</taxon>
        <taxon>Pseudomonadati</taxon>
        <taxon>Pseudomonadota</taxon>
        <taxon>Betaproteobacteria</taxon>
        <taxon>Burkholderiales</taxon>
        <taxon>Oxalobacteraceae</taxon>
        <taxon>Telluria group</taxon>
        <taxon>Pseudoduganella</taxon>
    </lineage>
</organism>
<sequence length="40" mass="4092">MKTLFAIALATIVLAGCNTVAGFGKDVQKVGQAVERGGKK</sequence>
<evidence type="ECO:0000313" key="9">
    <source>
        <dbReference type="Proteomes" id="UP000290637"/>
    </source>
</evidence>
<dbReference type="EMBL" id="CP035913">
    <property type="protein sequence ID" value="QBE64993.1"/>
    <property type="molecule type" value="Genomic_DNA"/>
</dbReference>
<keyword evidence="5" id="KW-0564">Palmitate</keyword>
<dbReference type="AlphaFoldDB" id="A0A4V0Z3X8"/>
<feature type="signal peptide" evidence="7">
    <location>
        <begin position="1"/>
        <end position="15"/>
    </location>
</feature>
<protein>
    <submittedName>
        <fullName evidence="8">Entericidin A/B family lipoprotein</fullName>
    </submittedName>
</protein>
<dbReference type="GO" id="GO:0009636">
    <property type="term" value="P:response to toxic substance"/>
    <property type="evidence" value="ECO:0007669"/>
    <property type="project" value="InterPro"/>
</dbReference>
<dbReference type="InterPro" id="IPR012556">
    <property type="entry name" value="Entericidin"/>
</dbReference>
<evidence type="ECO:0000313" key="8">
    <source>
        <dbReference type="EMBL" id="QBE64993.1"/>
    </source>
</evidence>
<dbReference type="PROSITE" id="PS51257">
    <property type="entry name" value="PROKAR_LIPOPROTEIN"/>
    <property type="match status" value="1"/>
</dbReference>
<evidence type="ECO:0000256" key="2">
    <source>
        <dbReference type="ARBA" id="ARBA00022475"/>
    </source>
</evidence>
<dbReference type="Proteomes" id="UP000290637">
    <property type="component" value="Chromosome"/>
</dbReference>
<evidence type="ECO:0000256" key="5">
    <source>
        <dbReference type="ARBA" id="ARBA00023139"/>
    </source>
</evidence>
<evidence type="ECO:0000256" key="7">
    <source>
        <dbReference type="SAM" id="SignalP"/>
    </source>
</evidence>
<proteinExistence type="inferred from homology"/>
<keyword evidence="2" id="KW-1003">Cell membrane</keyword>